<dbReference type="EMBL" id="JALNMJ010000004">
    <property type="protein sequence ID" value="MCK7611977.1"/>
    <property type="molecule type" value="Genomic_DNA"/>
</dbReference>
<reference evidence="2" key="1">
    <citation type="submission" date="2022-04" db="EMBL/GenBank/DDBJ databases">
        <title>Roseibium sp. CAU 1639 isolated from mud.</title>
        <authorList>
            <person name="Kim W."/>
        </authorList>
    </citation>
    <scope>NUCLEOTIDE SEQUENCE</scope>
    <source>
        <strain evidence="2">CAU 1639</strain>
    </source>
</reference>
<feature type="region of interest" description="Disordered" evidence="1">
    <location>
        <begin position="80"/>
        <end position="116"/>
    </location>
</feature>
<sequence length="229" mass="25060">MTTHADENAVVSKGAFADILGVSAGRVSQYISEGKIFGPALVGEGRRAQINVPVAREQLRRALDIGQMLGNGIDTRLSASPVPGGLPFDVAPAPAQPAMTSPAPPQDPRSDSVEDQLKRQRLFQEQIRSRKAAEEEEERKGRFTITQEVQSTNRRIAVEMIQTFEGSLPNMAAAVASHFEVPVRDVLHLLRGEFTQMRSRAAEKAREKGADLPETIETEITTDDEDETD</sequence>
<feature type="region of interest" description="Disordered" evidence="1">
    <location>
        <begin position="199"/>
        <end position="229"/>
    </location>
</feature>
<gene>
    <name evidence="2" type="ORF">M0H32_07390</name>
</gene>
<protein>
    <submittedName>
        <fullName evidence="2">Uncharacterized protein</fullName>
    </submittedName>
</protein>
<evidence type="ECO:0000256" key="1">
    <source>
        <dbReference type="SAM" id="MobiDB-lite"/>
    </source>
</evidence>
<accession>A0ABT0GRB6</accession>
<evidence type="ECO:0000313" key="3">
    <source>
        <dbReference type="Proteomes" id="UP001431221"/>
    </source>
</evidence>
<dbReference type="Proteomes" id="UP001431221">
    <property type="component" value="Unassembled WGS sequence"/>
</dbReference>
<name>A0ABT0GRB6_9HYPH</name>
<comment type="caution">
    <text evidence="2">The sequence shown here is derived from an EMBL/GenBank/DDBJ whole genome shotgun (WGS) entry which is preliminary data.</text>
</comment>
<dbReference type="RefSeq" id="WP_248152733.1">
    <property type="nucleotide sequence ID" value="NZ_JALNMJ010000004.1"/>
</dbReference>
<feature type="compositionally biased region" description="Basic and acidic residues" evidence="1">
    <location>
        <begin position="200"/>
        <end position="211"/>
    </location>
</feature>
<organism evidence="2 3">
    <name type="scientific">Roseibium sediminicola</name>
    <dbReference type="NCBI Taxonomy" id="2933272"/>
    <lineage>
        <taxon>Bacteria</taxon>
        <taxon>Pseudomonadati</taxon>
        <taxon>Pseudomonadota</taxon>
        <taxon>Alphaproteobacteria</taxon>
        <taxon>Hyphomicrobiales</taxon>
        <taxon>Stappiaceae</taxon>
        <taxon>Roseibium</taxon>
    </lineage>
</organism>
<evidence type="ECO:0000313" key="2">
    <source>
        <dbReference type="EMBL" id="MCK7611977.1"/>
    </source>
</evidence>
<feature type="compositionally biased region" description="Acidic residues" evidence="1">
    <location>
        <begin position="214"/>
        <end position="229"/>
    </location>
</feature>
<proteinExistence type="predicted"/>
<keyword evidence="3" id="KW-1185">Reference proteome</keyword>